<accession>A0A4V6IN77</accession>
<evidence type="ECO:0000259" key="8">
    <source>
        <dbReference type="Pfam" id="PF13091"/>
    </source>
</evidence>
<evidence type="ECO:0000256" key="7">
    <source>
        <dbReference type="SAM" id="Phobius"/>
    </source>
</evidence>
<feature type="domain" description="Phospholipase D-like" evidence="8">
    <location>
        <begin position="52"/>
        <end position="176"/>
    </location>
</feature>
<dbReference type="InterPro" id="IPR051406">
    <property type="entry name" value="PLD_domain"/>
</dbReference>
<comment type="catalytic activity">
    <reaction evidence="1">
        <text>a 1,2-diacyl-sn-glycero-3-phosphocholine + H2O = a 1,2-diacyl-sn-glycero-3-phosphate + choline + H(+)</text>
        <dbReference type="Rhea" id="RHEA:14445"/>
        <dbReference type="ChEBI" id="CHEBI:15354"/>
        <dbReference type="ChEBI" id="CHEBI:15377"/>
        <dbReference type="ChEBI" id="CHEBI:15378"/>
        <dbReference type="ChEBI" id="CHEBI:57643"/>
        <dbReference type="ChEBI" id="CHEBI:58608"/>
        <dbReference type="EC" id="3.1.4.4"/>
    </reaction>
</comment>
<dbReference type="Proteomes" id="UP000294360">
    <property type="component" value="Chromosome"/>
</dbReference>
<dbReference type="AlphaFoldDB" id="A0A4V6IN77"/>
<dbReference type="EMBL" id="LR536450">
    <property type="protein sequence ID" value="VFU10914.1"/>
    <property type="molecule type" value="Genomic_DNA"/>
</dbReference>
<evidence type="ECO:0000256" key="2">
    <source>
        <dbReference type="ARBA" id="ARBA00008664"/>
    </source>
</evidence>
<dbReference type="CDD" id="cd09116">
    <property type="entry name" value="PLDc_Nuc_like"/>
    <property type="match status" value="1"/>
</dbReference>
<evidence type="ECO:0000256" key="6">
    <source>
        <dbReference type="ARBA" id="ARBA00023098"/>
    </source>
</evidence>
<dbReference type="Gene3D" id="3.30.870.10">
    <property type="entry name" value="Endonuclease Chain A"/>
    <property type="match status" value="1"/>
</dbReference>
<keyword evidence="5" id="KW-0442">Lipid degradation</keyword>
<reference evidence="9 10" key="1">
    <citation type="submission" date="2019-03" db="EMBL/GenBank/DDBJ databases">
        <authorList>
            <person name="Kox A.R. M."/>
        </authorList>
    </citation>
    <scope>NUCLEOTIDE SEQUENCE [LARGE SCALE GENOMIC DNA]</scope>
    <source>
        <strain evidence="9">MTUNDRAET4 annotated genome</strain>
    </source>
</reference>
<dbReference type="SUPFAM" id="SSF56024">
    <property type="entry name" value="Phospholipase D/nuclease"/>
    <property type="match status" value="1"/>
</dbReference>
<keyword evidence="7" id="KW-1133">Transmembrane helix</keyword>
<dbReference type="GO" id="GO:0016891">
    <property type="term" value="F:RNA endonuclease activity producing 5'-phosphomonoesters, hydrolytic mechanism"/>
    <property type="evidence" value="ECO:0007669"/>
    <property type="project" value="TreeGrafter"/>
</dbReference>
<feature type="transmembrane region" description="Helical" evidence="7">
    <location>
        <begin position="12"/>
        <end position="31"/>
    </location>
</feature>
<name>A0A4V6IN77_METTU</name>
<dbReference type="InterPro" id="IPR025202">
    <property type="entry name" value="PLD-like_dom"/>
</dbReference>
<evidence type="ECO:0000256" key="3">
    <source>
        <dbReference type="ARBA" id="ARBA00012027"/>
    </source>
</evidence>
<proteinExistence type="inferred from homology"/>
<dbReference type="EC" id="3.1.4.4" evidence="3"/>
<keyword evidence="6" id="KW-0443">Lipid metabolism</keyword>
<dbReference type="PANTHER" id="PTHR43856">
    <property type="entry name" value="CARDIOLIPIN HYDROLASE"/>
    <property type="match status" value="1"/>
</dbReference>
<protein>
    <recommendedName>
        <fullName evidence="3">phospholipase D</fullName>
        <ecNumber evidence="3">3.1.4.4</ecNumber>
    </recommendedName>
</protein>
<dbReference type="GO" id="GO:0016042">
    <property type="term" value="P:lipid catabolic process"/>
    <property type="evidence" value="ECO:0007669"/>
    <property type="project" value="UniProtKB-KW"/>
</dbReference>
<dbReference type="KEGG" id="mtun:MTUNDRAET4_4033"/>
<evidence type="ECO:0000256" key="5">
    <source>
        <dbReference type="ARBA" id="ARBA00022963"/>
    </source>
</evidence>
<gene>
    <name evidence="9" type="ORF">MTUNDRAET4_4033</name>
</gene>
<dbReference type="Pfam" id="PF13091">
    <property type="entry name" value="PLDc_2"/>
    <property type="match status" value="1"/>
</dbReference>
<sequence>MTGESGTEGGMALFHGSPLLGFALVAIAVSASEPTPMVHYAPAENLERIDVALIDQAKTSVDMAAYVLTDWPVMQALSRAARRGVKVRLYLDSGRIGEREPTPPFDDLLDNPDVEIGLKRAGAPLMHLKSYQIDGRILRTGAANFSASGLKRQDNDLIIIENPEAAAVFTRRFEAIFAQSEPLPFDGKMRNRPVQGRGD</sequence>
<comment type="similarity">
    <text evidence="2">Belongs to the phospholipase D family.</text>
</comment>
<evidence type="ECO:0000256" key="1">
    <source>
        <dbReference type="ARBA" id="ARBA00000798"/>
    </source>
</evidence>
<evidence type="ECO:0000256" key="4">
    <source>
        <dbReference type="ARBA" id="ARBA00022801"/>
    </source>
</evidence>
<keyword evidence="4" id="KW-0378">Hydrolase</keyword>
<dbReference type="GO" id="GO:0004630">
    <property type="term" value="F:phospholipase D activity"/>
    <property type="evidence" value="ECO:0007669"/>
    <property type="project" value="UniProtKB-EC"/>
</dbReference>
<keyword evidence="7" id="KW-0472">Membrane</keyword>
<organism evidence="9 10">
    <name type="scientific">Methylocella tundrae</name>
    <dbReference type="NCBI Taxonomy" id="227605"/>
    <lineage>
        <taxon>Bacteria</taxon>
        <taxon>Pseudomonadati</taxon>
        <taxon>Pseudomonadota</taxon>
        <taxon>Alphaproteobacteria</taxon>
        <taxon>Hyphomicrobiales</taxon>
        <taxon>Beijerinckiaceae</taxon>
        <taxon>Methylocella</taxon>
    </lineage>
</organism>
<evidence type="ECO:0000313" key="9">
    <source>
        <dbReference type="EMBL" id="VFU10914.1"/>
    </source>
</evidence>
<evidence type="ECO:0000313" key="10">
    <source>
        <dbReference type="Proteomes" id="UP000294360"/>
    </source>
</evidence>
<keyword evidence="7" id="KW-0812">Transmembrane</keyword>
<dbReference type="PANTHER" id="PTHR43856:SF1">
    <property type="entry name" value="MITOCHONDRIAL CARDIOLIPIN HYDROLASE"/>
    <property type="match status" value="1"/>
</dbReference>